<evidence type="ECO:0000256" key="1">
    <source>
        <dbReference type="ARBA" id="ARBA00024353"/>
    </source>
</evidence>
<dbReference type="InterPro" id="IPR041916">
    <property type="entry name" value="Anti_sigma_zinc_sf"/>
</dbReference>
<keyword evidence="5" id="KW-1185">Reference proteome</keyword>
<reference evidence="5" key="1">
    <citation type="journal article" date="2019" name="Int. J. Syst. Evol. Microbiol.">
        <title>The Global Catalogue of Microorganisms (GCM) 10K type strain sequencing project: providing services to taxonomists for standard genome sequencing and annotation.</title>
        <authorList>
            <consortium name="The Broad Institute Genomics Platform"/>
            <consortium name="The Broad Institute Genome Sequencing Center for Infectious Disease"/>
            <person name="Wu L."/>
            <person name="Ma J."/>
        </authorList>
    </citation>
    <scope>NUCLEOTIDE SEQUENCE [LARGE SCALE GENOMIC DNA]</scope>
    <source>
        <strain evidence="5">CGMCC 1.16306</strain>
    </source>
</reference>
<comment type="caution">
    <text evidence="4">The sequence shown here is derived from an EMBL/GenBank/DDBJ whole genome shotgun (WGS) entry which is preliminary data.</text>
</comment>
<dbReference type="Proteomes" id="UP001596022">
    <property type="component" value="Unassembled WGS sequence"/>
</dbReference>
<name>A0ABV9GTG3_9BACL</name>
<protein>
    <recommendedName>
        <fullName evidence="2">Anti-sigma-W factor RsiW</fullName>
    </recommendedName>
</protein>
<evidence type="ECO:0000259" key="3">
    <source>
        <dbReference type="Pfam" id="PF13490"/>
    </source>
</evidence>
<proteinExistence type="inferred from homology"/>
<comment type="similarity">
    <text evidence="1">Belongs to the zinc-associated anti-sigma factor (ZAS) superfamily. Anti-sigma-W factor family.</text>
</comment>
<evidence type="ECO:0000256" key="2">
    <source>
        <dbReference type="ARBA" id="ARBA00024438"/>
    </source>
</evidence>
<evidence type="ECO:0000313" key="5">
    <source>
        <dbReference type="Proteomes" id="UP001596022"/>
    </source>
</evidence>
<organism evidence="4 5">
    <name type="scientific">Camelliibacillus cellulosilyticus</name>
    <dbReference type="NCBI Taxonomy" id="2174486"/>
    <lineage>
        <taxon>Bacteria</taxon>
        <taxon>Bacillati</taxon>
        <taxon>Bacillota</taxon>
        <taxon>Bacilli</taxon>
        <taxon>Bacillales</taxon>
        <taxon>Sporolactobacillaceae</taxon>
        <taxon>Camelliibacillus</taxon>
    </lineage>
</organism>
<accession>A0ABV9GTG3</accession>
<gene>
    <name evidence="4" type="ORF">ACFO4N_17535</name>
</gene>
<dbReference type="Gene3D" id="1.10.10.1320">
    <property type="entry name" value="Anti-sigma factor, zinc-finger domain"/>
    <property type="match status" value="1"/>
</dbReference>
<evidence type="ECO:0000313" key="4">
    <source>
        <dbReference type="EMBL" id="MFC4620496.1"/>
    </source>
</evidence>
<dbReference type="Pfam" id="PF13490">
    <property type="entry name" value="zf-HC2"/>
    <property type="match status" value="1"/>
</dbReference>
<dbReference type="InterPro" id="IPR027383">
    <property type="entry name" value="Znf_put"/>
</dbReference>
<dbReference type="RefSeq" id="WP_376847609.1">
    <property type="nucleotide sequence ID" value="NZ_JBHSFW010000024.1"/>
</dbReference>
<dbReference type="EMBL" id="JBHSFW010000024">
    <property type="protein sequence ID" value="MFC4620496.1"/>
    <property type="molecule type" value="Genomic_DNA"/>
</dbReference>
<sequence length="241" mass="26661">MACSESMIRLINRVIDGEASKREREEFEEHIQTCETCRAHYEDLKQTIGLMQNVGIASAPDFFTQSVMAHLPTQKRQHLILTWLKRHPLATAAACFIILMGGYIVSMWQQAPFSAYVNGSGKVAYADHNTAIVPKGKVIKGDLVVQNGKVKIEGKVEGDVILINSDSMLASAGQVTGHIKEVDEILGWIWYHIKHFFQSIFFITASQNNSQPGVMPGHFHMMRSAAIESSIGNTSLSLGCV</sequence>
<feature type="domain" description="Putative zinc-finger" evidence="3">
    <location>
        <begin position="9"/>
        <end position="38"/>
    </location>
</feature>